<dbReference type="EMBL" id="LS423452">
    <property type="protein sequence ID" value="SPS05021.1"/>
    <property type="molecule type" value="Genomic_DNA"/>
</dbReference>
<proteinExistence type="predicted"/>
<evidence type="ECO:0000313" key="1">
    <source>
        <dbReference type="EMBL" id="SPS05021.1"/>
    </source>
</evidence>
<dbReference type="AlphaFoldDB" id="A0A2X0SC94"/>
<gene>
    <name evidence="1" type="ORF">NITFAB_0610</name>
</gene>
<accession>A0A2X0SC94</accession>
<sequence>MVSKSELEKLLDEFLEDKICNRTPEELGKDVLSLGKKNLLLLLTKSLCVIEKQMDDIVSVQHLAKYYNLQLVNKTIERNASSMMLMKDFQERIAKEKRDRFKPVREMGLMQKTKNAKEKKARVLQMNADLLNRPGSEGWGLKKKRADHIAKRIPEYKYSYICRLIAKPRKPDQN</sequence>
<name>A0A2X0SC94_9PROT</name>
<organism evidence="1">
    <name type="scientific">Candidatus Nitrotoga fabula</name>
    <dbReference type="NCBI Taxonomy" id="2182327"/>
    <lineage>
        <taxon>Bacteria</taxon>
        <taxon>Pseudomonadati</taxon>
        <taxon>Pseudomonadota</taxon>
        <taxon>Betaproteobacteria</taxon>
        <taxon>Nitrosomonadales</taxon>
        <taxon>Gallionellaceae</taxon>
        <taxon>Candidatus Nitrotoga</taxon>
    </lineage>
</organism>
<reference evidence="1" key="1">
    <citation type="submission" date="2018-05" db="EMBL/GenBank/DDBJ databases">
        <authorList>
            <person name="Lanie J.A."/>
            <person name="Ng W.-L."/>
            <person name="Kazmierczak K.M."/>
            <person name="Andrzejewski T.M."/>
            <person name="Davidsen T.M."/>
            <person name="Wayne K.J."/>
            <person name="Tettelin H."/>
            <person name="Glass J.I."/>
            <person name="Rusch D."/>
            <person name="Podicherti R."/>
            <person name="Tsui H.-C.T."/>
            <person name="Winkler M.E."/>
        </authorList>
    </citation>
    <scope>NUCLEOTIDE SEQUENCE</scope>
    <source>
        <strain evidence="1">KNB</strain>
    </source>
</reference>
<protein>
    <submittedName>
        <fullName evidence="1">Uncharacterized protein</fullName>
    </submittedName>
</protein>